<feature type="transmembrane region" description="Helical" evidence="1">
    <location>
        <begin position="258"/>
        <end position="277"/>
    </location>
</feature>
<feature type="transmembrane region" description="Helical" evidence="1">
    <location>
        <begin position="203"/>
        <end position="225"/>
    </location>
</feature>
<feature type="transmembrane region" description="Helical" evidence="1">
    <location>
        <begin position="163"/>
        <end position="182"/>
    </location>
</feature>
<feature type="transmembrane region" description="Helical" evidence="1">
    <location>
        <begin position="284"/>
        <end position="306"/>
    </location>
</feature>
<feature type="transmembrane region" description="Helical" evidence="1">
    <location>
        <begin position="318"/>
        <end position="336"/>
    </location>
</feature>
<keyword evidence="3" id="KW-1185">Reference proteome</keyword>
<protein>
    <recommendedName>
        <fullName evidence="4">Mannosyltransferase</fullName>
    </recommendedName>
</protein>
<organism evidence="2 3">
    <name type="scientific">Turneriella parva (strain ATCC BAA-1111 / DSM 21527 / NCTC 11395 / H)</name>
    <name type="common">Leptospira parva</name>
    <dbReference type="NCBI Taxonomy" id="869212"/>
    <lineage>
        <taxon>Bacteria</taxon>
        <taxon>Pseudomonadati</taxon>
        <taxon>Spirochaetota</taxon>
        <taxon>Spirochaetia</taxon>
        <taxon>Leptospirales</taxon>
        <taxon>Leptospiraceae</taxon>
        <taxon>Turneriella</taxon>
    </lineage>
</organism>
<accession>I4B6E4</accession>
<proteinExistence type="predicted"/>
<dbReference type="KEGG" id="tpx:Turpa_2206"/>
<keyword evidence="1" id="KW-1133">Transmembrane helix</keyword>
<dbReference type="OrthoDB" id="1491846at2"/>
<evidence type="ECO:0000313" key="2">
    <source>
        <dbReference type="EMBL" id="AFM12851.1"/>
    </source>
</evidence>
<feature type="transmembrane region" description="Helical" evidence="1">
    <location>
        <begin position="137"/>
        <end position="157"/>
    </location>
</feature>
<reference evidence="2 3" key="1">
    <citation type="submission" date="2012-06" db="EMBL/GenBank/DDBJ databases">
        <title>The complete chromosome of genome of Turneriella parva DSM 21527.</title>
        <authorList>
            <consortium name="US DOE Joint Genome Institute (JGI-PGF)"/>
            <person name="Lucas S."/>
            <person name="Han J."/>
            <person name="Lapidus A."/>
            <person name="Bruce D."/>
            <person name="Goodwin L."/>
            <person name="Pitluck S."/>
            <person name="Peters L."/>
            <person name="Kyrpides N."/>
            <person name="Mavromatis K."/>
            <person name="Ivanova N."/>
            <person name="Mikhailova N."/>
            <person name="Chertkov O."/>
            <person name="Detter J.C."/>
            <person name="Tapia R."/>
            <person name="Han C."/>
            <person name="Land M."/>
            <person name="Hauser L."/>
            <person name="Markowitz V."/>
            <person name="Cheng J.-F."/>
            <person name="Hugenholtz P."/>
            <person name="Woyke T."/>
            <person name="Wu D."/>
            <person name="Gronow S."/>
            <person name="Wellnitz S."/>
            <person name="Brambilla E."/>
            <person name="Klenk H.-P."/>
            <person name="Eisen J.A."/>
        </authorList>
    </citation>
    <scope>NUCLEOTIDE SEQUENCE [LARGE SCALE GENOMIC DNA]</scope>
    <source>
        <strain evidence="3">ATCC BAA-1111 / DSM 21527 / NCTC 11395 / H</strain>
    </source>
</reference>
<evidence type="ECO:0000256" key="1">
    <source>
        <dbReference type="SAM" id="Phobius"/>
    </source>
</evidence>
<keyword evidence="1" id="KW-0812">Transmembrane</keyword>
<dbReference type="AlphaFoldDB" id="I4B6E4"/>
<sequence>MERLRTLRAALALALVARLGFLLLPPFSTDTGRFLADGQTLLAGLNPYNSPPPVAIEYAHLRSFYPPLQELSFAVLAYIHPRPITVKLFAGFAELAFVLWFLRRKRHKPTSPWLISFLLLNPLSLHEVWREGHLDHIAAYLLYFAIAALRPALAAQARTARSYLYAAVSTAWKFAGVLAFMWQYRRRADSPLQRIVQVVKSPLALFSCAFFALQLAPAFVFTPFAERGLTVYANYWHHGNAFVHAFEYFGFSAAHGVWLVQRGILVLLAVVGLFYILRRVTFSGAYHFALGSLVVFFPVQHPWYFFLLFPGILLSPSWRPLLMLICMLAPLSYLGYTKDFRSYGFVVTVTVWLAGSYRVLARNHFTSYLPYR</sequence>
<dbReference type="EMBL" id="CP002959">
    <property type="protein sequence ID" value="AFM12851.1"/>
    <property type="molecule type" value="Genomic_DNA"/>
</dbReference>
<evidence type="ECO:0000313" key="3">
    <source>
        <dbReference type="Proteomes" id="UP000006048"/>
    </source>
</evidence>
<gene>
    <name evidence="2" type="ordered locus">Turpa_2206</name>
</gene>
<dbReference type="PATRIC" id="fig|869212.3.peg.2219"/>
<name>I4B6E4_TURPD</name>
<feature type="transmembrane region" description="Helical" evidence="1">
    <location>
        <begin position="343"/>
        <end position="360"/>
    </location>
</feature>
<dbReference type="HOGENOM" id="CLU_743829_0_0_12"/>
<dbReference type="RefSeq" id="WP_014803357.1">
    <property type="nucleotide sequence ID" value="NC_018020.1"/>
</dbReference>
<evidence type="ECO:0008006" key="4">
    <source>
        <dbReference type="Google" id="ProtNLM"/>
    </source>
</evidence>
<dbReference type="Proteomes" id="UP000006048">
    <property type="component" value="Chromosome"/>
</dbReference>
<dbReference type="STRING" id="869212.Turpa_2206"/>
<keyword evidence="1" id="KW-0472">Membrane</keyword>
<feature type="transmembrane region" description="Helical" evidence="1">
    <location>
        <begin position="84"/>
        <end position="102"/>
    </location>
</feature>